<accession>A0A0L6UP18</accession>
<organism evidence="1 2">
    <name type="scientific">Puccinia sorghi</name>
    <dbReference type="NCBI Taxonomy" id="27349"/>
    <lineage>
        <taxon>Eukaryota</taxon>
        <taxon>Fungi</taxon>
        <taxon>Dikarya</taxon>
        <taxon>Basidiomycota</taxon>
        <taxon>Pucciniomycotina</taxon>
        <taxon>Pucciniomycetes</taxon>
        <taxon>Pucciniales</taxon>
        <taxon>Pucciniaceae</taxon>
        <taxon>Puccinia</taxon>
    </lineage>
</organism>
<dbReference type="OrthoDB" id="2506732at2759"/>
<dbReference type="AlphaFoldDB" id="A0A0L6UP18"/>
<evidence type="ECO:0000313" key="2">
    <source>
        <dbReference type="Proteomes" id="UP000037035"/>
    </source>
</evidence>
<dbReference type="EMBL" id="LAVV01009628">
    <property type="protein sequence ID" value="KNZ50271.1"/>
    <property type="molecule type" value="Genomic_DNA"/>
</dbReference>
<protein>
    <submittedName>
        <fullName evidence="1">Uncharacterized protein</fullName>
    </submittedName>
</protein>
<name>A0A0L6UP18_9BASI</name>
<gene>
    <name evidence="1" type="ORF">VP01_4513g2</name>
</gene>
<reference evidence="1 2" key="1">
    <citation type="submission" date="2015-08" db="EMBL/GenBank/DDBJ databases">
        <title>Next Generation Sequencing and Analysis of the Genome of Puccinia sorghi L Schw, the Causal Agent of Maize Common Rust.</title>
        <authorList>
            <person name="Rochi L."/>
            <person name="Burguener G."/>
            <person name="Darino M."/>
            <person name="Turjanski A."/>
            <person name="Kreff E."/>
            <person name="Dieguez M.J."/>
            <person name="Sacco F."/>
        </authorList>
    </citation>
    <scope>NUCLEOTIDE SEQUENCE [LARGE SCALE GENOMIC DNA]</scope>
    <source>
        <strain evidence="1 2">RO10H11247</strain>
    </source>
</reference>
<sequence>MPWEIDPNTQCGIQQLASNTQATKEIRRLGWDMRRLVQWASKQYTCLVSLIRHLFHFSSPAIPRPELPAPPPFCSSIGLLWWKFSFTQDIQQVMCDTHPQTGNDYMISVSNTQVKQNQISHGIGIPTTMKMKMRVKKLTYHILMDERKFQLN</sequence>
<dbReference type="VEuPathDB" id="FungiDB:VP01_4513g2"/>
<dbReference type="Proteomes" id="UP000037035">
    <property type="component" value="Unassembled WGS sequence"/>
</dbReference>
<comment type="caution">
    <text evidence="1">The sequence shown here is derived from an EMBL/GenBank/DDBJ whole genome shotgun (WGS) entry which is preliminary data.</text>
</comment>
<evidence type="ECO:0000313" key="1">
    <source>
        <dbReference type="EMBL" id="KNZ50271.1"/>
    </source>
</evidence>
<proteinExistence type="predicted"/>
<dbReference type="STRING" id="27349.A0A0L6UP18"/>
<keyword evidence="2" id="KW-1185">Reference proteome</keyword>